<organism evidence="1">
    <name type="scientific">Anguilla anguilla</name>
    <name type="common">European freshwater eel</name>
    <name type="synonym">Muraena anguilla</name>
    <dbReference type="NCBI Taxonomy" id="7936"/>
    <lineage>
        <taxon>Eukaryota</taxon>
        <taxon>Metazoa</taxon>
        <taxon>Chordata</taxon>
        <taxon>Craniata</taxon>
        <taxon>Vertebrata</taxon>
        <taxon>Euteleostomi</taxon>
        <taxon>Actinopterygii</taxon>
        <taxon>Neopterygii</taxon>
        <taxon>Teleostei</taxon>
        <taxon>Anguilliformes</taxon>
        <taxon>Anguillidae</taxon>
        <taxon>Anguilla</taxon>
    </lineage>
</organism>
<reference evidence="1" key="2">
    <citation type="journal article" date="2015" name="Fish Shellfish Immunol.">
        <title>Early steps in the European eel (Anguilla anguilla)-Vibrio vulnificus interaction in the gills: Role of the RtxA13 toxin.</title>
        <authorList>
            <person name="Callol A."/>
            <person name="Pajuelo D."/>
            <person name="Ebbesson L."/>
            <person name="Teles M."/>
            <person name="MacKenzie S."/>
            <person name="Amaro C."/>
        </authorList>
    </citation>
    <scope>NUCLEOTIDE SEQUENCE</scope>
</reference>
<evidence type="ECO:0000313" key="1">
    <source>
        <dbReference type="EMBL" id="JAH90257.1"/>
    </source>
</evidence>
<proteinExistence type="predicted"/>
<name>A0A0E9WIU4_ANGAN</name>
<protein>
    <submittedName>
        <fullName evidence="1">Uncharacterized protein</fullName>
    </submittedName>
</protein>
<dbReference type="EMBL" id="GBXM01018320">
    <property type="protein sequence ID" value="JAH90257.1"/>
    <property type="molecule type" value="Transcribed_RNA"/>
</dbReference>
<sequence>MASSVLPSRSVTRKSLDLPRIGKRPVVSLLLFHWLL</sequence>
<accession>A0A0E9WIU4</accession>
<dbReference type="AlphaFoldDB" id="A0A0E9WIU4"/>
<reference evidence="1" key="1">
    <citation type="submission" date="2014-11" db="EMBL/GenBank/DDBJ databases">
        <authorList>
            <person name="Amaro Gonzalez C."/>
        </authorList>
    </citation>
    <scope>NUCLEOTIDE SEQUENCE</scope>
</reference>